<name>A0ABQ7YA11_BRANA</name>
<dbReference type="Pfam" id="PF10551">
    <property type="entry name" value="MULE"/>
    <property type="match status" value="1"/>
</dbReference>
<evidence type="ECO:0000313" key="3">
    <source>
        <dbReference type="Proteomes" id="UP000824890"/>
    </source>
</evidence>
<dbReference type="Proteomes" id="UP000824890">
    <property type="component" value="Unassembled WGS sequence"/>
</dbReference>
<gene>
    <name evidence="2" type="ORF">HID58_082218</name>
</gene>
<accession>A0ABQ7YA11</accession>
<evidence type="ECO:0000313" key="2">
    <source>
        <dbReference type="EMBL" id="KAH0865007.1"/>
    </source>
</evidence>
<organism evidence="2 3">
    <name type="scientific">Brassica napus</name>
    <name type="common">Rape</name>
    <dbReference type="NCBI Taxonomy" id="3708"/>
    <lineage>
        <taxon>Eukaryota</taxon>
        <taxon>Viridiplantae</taxon>
        <taxon>Streptophyta</taxon>
        <taxon>Embryophyta</taxon>
        <taxon>Tracheophyta</taxon>
        <taxon>Spermatophyta</taxon>
        <taxon>Magnoliopsida</taxon>
        <taxon>eudicotyledons</taxon>
        <taxon>Gunneridae</taxon>
        <taxon>Pentapetalae</taxon>
        <taxon>rosids</taxon>
        <taxon>malvids</taxon>
        <taxon>Brassicales</taxon>
        <taxon>Brassicaceae</taxon>
        <taxon>Brassiceae</taxon>
        <taxon>Brassica</taxon>
    </lineage>
</organism>
<dbReference type="InterPro" id="IPR018289">
    <property type="entry name" value="MULE_transposase_dom"/>
</dbReference>
<evidence type="ECO:0000259" key="1">
    <source>
        <dbReference type="Pfam" id="PF10551"/>
    </source>
</evidence>
<dbReference type="EMBL" id="JAGKQM010000018">
    <property type="protein sequence ID" value="KAH0865007.1"/>
    <property type="molecule type" value="Genomic_DNA"/>
</dbReference>
<sequence length="493" mass="57705">MRRRVFCNWWIGTKQSSRMRENERDAERYEYERDTERDRSPCYEEARVERNVRDFVDEDVDLFATPVGSDDDQDANEGNGYFTYKKGSGELQLKQAFDSLQDFKQAMVDYVLKYGWNVKYVRWDKDKSELKWASEAEEGEEACMWRIYCSYEAPLQKWMVKVYVKDHSCSKSGYSRLITQEVIAKLFKDDLRDDPKIMPKEILGLYSEALGIDGDHRSVNAKTRALEMIKEENDQHFSRLRDYRLELLESNEDSTVELETFNGDDGSDVFYRFYVCFAALKKTWCAHCRPIFGLDACFLKCTTKGQLLVAVGRDANNKMFPIAWAVVDVESEDNWVWFIEKLQTDLNLHDGEGFTIISDRQMVIILNLAFFTPSSTCDDVSNNISESFNHAVDPARSMPLVEMLETIRRRAMLRIEARKMRAMNHRGKFSLKAMEKVSEEKRKIRHCTIYPCGYEVFEVKEKNSSYKTKMVDRTCTCRKWEGSNQPTQSQVVD</sequence>
<dbReference type="PANTHER" id="PTHR31973">
    <property type="entry name" value="POLYPROTEIN, PUTATIVE-RELATED"/>
    <property type="match status" value="1"/>
</dbReference>
<comment type="caution">
    <text evidence="2">The sequence shown here is derived from an EMBL/GenBank/DDBJ whole genome shotgun (WGS) entry which is preliminary data.</text>
</comment>
<protein>
    <recommendedName>
        <fullName evidence="1">MULE transposase domain-containing protein</fullName>
    </recommendedName>
</protein>
<keyword evidence="3" id="KW-1185">Reference proteome</keyword>
<dbReference type="PANTHER" id="PTHR31973:SF187">
    <property type="entry name" value="MUTATOR TRANSPOSASE MUDRA PROTEIN"/>
    <property type="match status" value="1"/>
</dbReference>
<reference evidence="2 3" key="1">
    <citation type="submission" date="2021-05" db="EMBL/GenBank/DDBJ databases">
        <title>Genome Assembly of Synthetic Allotetraploid Brassica napus Reveals Homoeologous Exchanges between Subgenomes.</title>
        <authorList>
            <person name="Davis J.T."/>
        </authorList>
    </citation>
    <scope>NUCLEOTIDE SEQUENCE [LARGE SCALE GENOMIC DNA]</scope>
    <source>
        <strain evidence="3">cv. Da-Ae</strain>
        <tissue evidence="2">Seedling</tissue>
    </source>
</reference>
<feature type="domain" description="MULE transposase" evidence="1">
    <location>
        <begin position="293"/>
        <end position="367"/>
    </location>
</feature>
<proteinExistence type="predicted"/>